<dbReference type="EMBL" id="KN832870">
    <property type="protein sequence ID" value="KIN07107.1"/>
    <property type="molecule type" value="Genomic_DNA"/>
</dbReference>
<proteinExistence type="inferred from homology"/>
<reference evidence="5 6" key="1">
    <citation type="submission" date="2014-04" db="EMBL/GenBank/DDBJ databases">
        <authorList>
            <consortium name="DOE Joint Genome Institute"/>
            <person name="Kuo A."/>
            <person name="Martino E."/>
            <person name="Perotto S."/>
            <person name="Kohler A."/>
            <person name="Nagy L.G."/>
            <person name="Floudas D."/>
            <person name="Copeland A."/>
            <person name="Barry K.W."/>
            <person name="Cichocki N."/>
            <person name="Veneault-Fourrey C."/>
            <person name="LaButti K."/>
            <person name="Lindquist E.A."/>
            <person name="Lipzen A."/>
            <person name="Lundell T."/>
            <person name="Morin E."/>
            <person name="Murat C."/>
            <person name="Sun H."/>
            <person name="Tunlid A."/>
            <person name="Henrissat B."/>
            <person name="Grigoriev I.V."/>
            <person name="Hibbett D.S."/>
            <person name="Martin F."/>
            <person name="Nordberg H.P."/>
            <person name="Cantor M.N."/>
            <person name="Hua S.X."/>
        </authorList>
    </citation>
    <scope>NUCLEOTIDE SEQUENCE [LARGE SCALE GENOMIC DNA]</scope>
    <source>
        <strain evidence="5 6">Zn</strain>
    </source>
</reference>
<dbReference type="CDD" id="cd00519">
    <property type="entry name" value="Lipase_3"/>
    <property type="match status" value="1"/>
</dbReference>
<dbReference type="InterPro" id="IPR002921">
    <property type="entry name" value="Fungal_lipase-type"/>
</dbReference>
<evidence type="ECO:0000313" key="6">
    <source>
        <dbReference type="Proteomes" id="UP000054321"/>
    </source>
</evidence>
<sequence length="451" mass="49709">MSSAGSKYLRYLQRRKIRASVESGLDAATTVPNSGFTFVENSQGASAAAAELSRSLDTAIEQIDLEAEVISIAWKCAASVYSPTSDIRPDGFNFKRLNYIPSSIDGATKATAFTLVDEASSRQLSNPFLPLLVVAVRGTASTIDHMVNLNSQAKNASYLFVYQSDTEYLDHGIANPEQTIEAHSGFLNSAQALKEAVSKCIDISTKQGYVKNVLFTGHSAGGAVASLLYLRYLFCGTSKYPLLRFSCITFGSPPVLRPEWPPRHCLVANDSLVLNIINEYDLVTRIDHPYIRTLVDLYRSIYRLPPIQEVDSRVTGTTLESQTSSAKDINDQGEVRGNQARKYWIVPKPEYYHVGKRVVLKLSFVRGQYGDPESNDGRKGHLVLNASCIPAEEFAKLLFCRVAVHSRVCYEERVRLISEGCFNGRNGWFRELGMSSVTIQESEGSGTGVAL</sequence>
<organism evidence="5 6">
    <name type="scientific">Oidiodendron maius (strain Zn)</name>
    <dbReference type="NCBI Taxonomy" id="913774"/>
    <lineage>
        <taxon>Eukaryota</taxon>
        <taxon>Fungi</taxon>
        <taxon>Dikarya</taxon>
        <taxon>Ascomycota</taxon>
        <taxon>Pezizomycotina</taxon>
        <taxon>Leotiomycetes</taxon>
        <taxon>Leotiomycetes incertae sedis</taxon>
        <taxon>Myxotrichaceae</taxon>
        <taxon>Oidiodendron</taxon>
    </lineage>
</organism>
<dbReference type="InParanoid" id="A0A0C3HY33"/>
<dbReference type="Gene3D" id="3.40.50.1820">
    <property type="entry name" value="alpha/beta hydrolase"/>
    <property type="match status" value="1"/>
</dbReference>
<dbReference type="SUPFAM" id="SSF53474">
    <property type="entry name" value="alpha/beta-Hydrolases"/>
    <property type="match status" value="1"/>
</dbReference>
<evidence type="ECO:0000313" key="5">
    <source>
        <dbReference type="EMBL" id="KIN07107.1"/>
    </source>
</evidence>
<dbReference type="STRING" id="913774.A0A0C3HY33"/>
<evidence type="ECO:0000256" key="3">
    <source>
        <dbReference type="ARBA" id="ARBA00048461"/>
    </source>
</evidence>
<comment type="catalytic activity">
    <reaction evidence="3">
        <text>a monoacylglycerol + H2O = glycerol + a fatty acid + H(+)</text>
        <dbReference type="Rhea" id="RHEA:15245"/>
        <dbReference type="ChEBI" id="CHEBI:15377"/>
        <dbReference type="ChEBI" id="CHEBI:15378"/>
        <dbReference type="ChEBI" id="CHEBI:17408"/>
        <dbReference type="ChEBI" id="CHEBI:17754"/>
        <dbReference type="ChEBI" id="CHEBI:28868"/>
    </reaction>
</comment>
<dbReference type="PANTHER" id="PTHR45856">
    <property type="entry name" value="ALPHA/BETA-HYDROLASES SUPERFAMILY PROTEIN"/>
    <property type="match status" value="1"/>
</dbReference>
<dbReference type="HOGENOM" id="CLU_053366_0_0_1"/>
<evidence type="ECO:0000256" key="1">
    <source>
        <dbReference type="ARBA" id="ARBA00043996"/>
    </source>
</evidence>
<dbReference type="Pfam" id="PF01764">
    <property type="entry name" value="Lipase_3"/>
    <property type="match status" value="1"/>
</dbReference>
<dbReference type="InterPro" id="IPR051218">
    <property type="entry name" value="Sec_MonoDiacylglyc_Lipase"/>
</dbReference>
<dbReference type="PANTHER" id="PTHR45856:SF21">
    <property type="entry name" value="FUNGAL LIPASE-LIKE DOMAIN-CONTAINING PROTEIN"/>
    <property type="match status" value="1"/>
</dbReference>
<feature type="domain" description="Fungal lipase-type" evidence="4">
    <location>
        <begin position="133"/>
        <end position="286"/>
    </location>
</feature>
<evidence type="ECO:0000256" key="2">
    <source>
        <dbReference type="ARBA" id="ARBA00047591"/>
    </source>
</evidence>
<dbReference type="AlphaFoldDB" id="A0A0C3HY33"/>
<dbReference type="OrthoDB" id="426718at2759"/>
<accession>A0A0C3HY33</accession>
<protein>
    <recommendedName>
        <fullName evidence="4">Fungal lipase-type domain-containing protein</fullName>
    </recommendedName>
</protein>
<dbReference type="GO" id="GO:0006629">
    <property type="term" value="P:lipid metabolic process"/>
    <property type="evidence" value="ECO:0007669"/>
    <property type="project" value="InterPro"/>
</dbReference>
<dbReference type="InterPro" id="IPR029058">
    <property type="entry name" value="AB_hydrolase_fold"/>
</dbReference>
<name>A0A0C3HY33_OIDMZ</name>
<comment type="catalytic activity">
    <reaction evidence="2">
        <text>a diacylglycerol + H2O = a monoacylglycerol + a fatty acid + H(+)</text>
        <dbReference type="Rhea" id="RHEA:32731"/>
        <dbReference type="ChEBI" id="CHEBI:15377"/>
        <dbReference type="ChEBI" id="CHEBI:15378"/>
        <dbReference type="ChEBI" id="CHEBI:17408"/>
        <dbReference type="ChEBI" id="CHEBI:18035"/>
        <dbReference type="ChEBI" id="CHEBI:28868"/>
    </reaction>
</comment>
<evidence type="ECO:0000259" key="4">
    <source>
        <dbReference type="Pfam" id="PF01764"/>
    </source>
</evidence>
<dbReference type="Proteomes" id="UP000054321">
    <property type="component" value="Unassembled WGS sequence"/>
</dbReference>
<reference evidence="6" key="2">
    <citation type="submission" date="2015-01" db="EMBL/GenBank/DDBJ databases">
        <title>Evolutionary Origins and Diversification of the Mycorrhizal Mutualists.</title>
        <authorList>
            <consortium name="DOE Joint Genome Institute"/>
            <consortium name="Mycorrhizal Genomics Consortium"/>
            <person name="Kohler A."/>
            <person name="Kuo A."/>
            <person name="Nagy L.G."/>
            <person name="Floudas D."/>
            <person name="Copeland A."/>
            <person name="Barry K.W."/>
            <person name="Cichocki N."/>
            <person name="Veneault-Fourrey C."/>
            <person name="LaButti K."/>
            <person name="Lindquist E.A."/>
            <person name="Lipzen A."/>
            <person name="Lundell T."/>
            <person name="Morin E."/>
            <person name="Murat C."/>
            <person name="Riley R."/>
            <person name="Ohm R."/>
            <person name="Sun H."/>
            <person name="Tunlid A."/>
            <person name="Henrissat B."/>
            <person name="Grigoriev I.V."/>
            <person name="Hibbett D.S."/>
            <person name="Martin F."/>
        </authorList>
    </citation>
    <scope>NUCLEOTIDE SEQUENCE [LARGE SCALE GENOMIC DNA]</scope>
    <source>
        <strain evidence="6">Zn</strain>
    </source>
</reference>
<gene>
    <name evidence="5" type="ORF">OIDMADRAFT_150365</name>
</gene>
<comment type="similarity">
    <text evidence="1">Belongs to the AB hydrolase superfamily. Lipase family. Class 3 subfamily.</text>
</comment>
<keyword evidence="6" id="KW-1185">Reference proteome</keyword>